<sequence>MNHKDGIEVNKVGHGFLYRVFPFRTGNNHSSNLIWGGPGLTYRLLDHMASFCDSERMARR</sequence>
<dbReference type="AlphaFoldDB" id="A0A6B9XUA8"/>
<keyword evidence="1" id="KW-0496">Mitochondrion</keyword>
<evidence type="ECO:0000313" key="1">
    <source>
        <dbReference type="EMBL" id="QHR89835.1"/>
    </source>
</evidence>
<dbReference type="EMBL" id="MK697699">
    <property type="protein sequence ID" value="QHR89835.1"/>
    <property type="molecule type" value="Genomic_DNA"/>
</dbReference>
<accession>A0A6B9XUA8</accession>
<reference evidence="1" key="1">
    <citation type="submission" date="2019-03" db="EMBL/GenBank/DDBJ databases">
        <title>Largest Complete Mitochondrial Genome of a Gymnosperm, Sitka Spruce (Picea sitchensis), Indicates Complex Physical Structure.</title>
        <authorList>
            <person name="Jackman S.D."/>
            <person name="Coombe L."/>
            <person name="Warren R."/>
            <person name="Kirk H."/>
            <person name="Trinh E."/>
            <person name="McLeod T."/>
            <person name="Pleasance S."/>
            <person name="Pandoh P."/>
            <person name="Zhao Y."/>
            <person name="Coope R."/>
            <person name="Bousquet J."/>
            <person name="Bohlmann J.C."/>
            <person name="Jones S.J.M."/>
            <person name="Birol I."/>
        </authorList>
    </citation>
    <scope>NUCLEOTIDE SEQUENCE</scope>
    <source>
        <strain evidence="1">Q903</strain>
    </source>
</reference>
<name>A0A6B9XUA8_PICSI</name>
<proteinExistence type="predicted"/>
<gene>
    <name evidence="1" type="primary">orf03880</name>
    <name evidence="1" type="ORF">Q903MT_gene3857</name>
</gene>
<geneLocation type="mitochondrion" evidence="1"/>
<protein>
    <submittedName>
        <fullName evidence="1">Uncharacterized protein</fullName>
    </submittedName>
</protein>
<organism evidence="1">
    <name type="scientific">Picea sitchensis</name>
    <name type="common">Sitka spruce</name>
    <name type="synonym">Pinus sitchensis</name>
    <dbReference type="NCBI Taxonomy" id="3332"/>
    <lineage>
        <taxon>Eukaryota</taxon>
        <taxon>Viridiplantae</taxon>
        <taxon>Streptophyta</taxon>
        <taxon>Embryophyta</taxon>
        <taxon>Tracheophyta</taxon>
        <taxon>Spermatophyta</taxon>
        <taxon>Pinopsida</taxon>
        <taxon>Pinidae</taxon>
        <taxon>Conifers I</taxon>
        <taxon>Pinales</taxon>
        <taxon>Pinaceae</taxon>
        <taxon>Picea</taxon>
    </lineage>
</organism>